<reference evidence="1 2" key="1">
    <citation type="submission" date="2018-06" db="EMBL/GenBank/DDBJ databases">
        <authorList>
            <consortium name="Pathogen Informatics"/>
            <person name="Doyle S."/>
        </authorList>
    </citation>
    <scope>NUCLEOTIDE SEQUENCE [LARGE SCALE GENOMIC DNA]</scope>
    <source>
        <strain evidence="1 2">NCTC11546</strain>
    </source>
</reference>
<sequence length="222" mass="25999">MLLKESKAIGEPQKKLLRELMTLDILSDDYCLAGGTNLAFRYQHRISIDLDIFRFNKNSNKDANMALFGEIKDVFGDLVILNDISKIGIFMYIDDVKVDIIEYPYSFFNIETIDGIRLASKEDICAMKMNAIIGRGSRKDFYDLHQLLKEYTLDELIELYKKKYHIDNMQMIMRSLIYFDDADDKEFKNNDVISLKDEDWDTVKENIETVYNDLLKKNTPLI</sequence>
<dbReference type="Proteomes" id="UP000249891">
    <property type="component" value="Unassembled WGS sequence"/>
</dbReference>
<dbReference type="GO" id="GO:0016740">
    <property type="term" value="F:transferase activity"/>
    <property type="evidence" value="ECO:0007669"/>
    <property type="project" value="UniProtKB-KW"/>
</dbReference>
<organism evidence="1 2">
    <name type="scientific">Capnocytophaga ochracea</name>
    <dbReference type="NCBI Taxonomy" id="1018"/>
    <lineage>
        <taxon>Bacteria</taxon>
        <taxon>Pseudomonadati</taxon>
        <taxon>Bacteroidota</taxon>
        <taxon>Flavobacteriia</taxon>
        <taxon>Flavobacteriales</taxon>
        <taxon>Flavobacteriaceae</taxon>
        <taxon>Capnocytophaga</taxon>
    </lineage>
</organism>
<keyword evidence="1" id="KW-0808">Transferase</keyword>
<name>A0A2X2RTH6_CAPOC</name>
<accession>A0A2X2RTH6</accession>
<dbReference type="EMBL" id="UARG01000017">
    <property type="protein sequence ID" value="SQA77565.1"/>
    <property type="molecule type" value="Genomic_DNA"/>
</dbReference>
<proteinExistence type="predicted"/>
<dbReference type="AlphaFoldDB" id="A0A2X2RTH6"/>
<evidence type="ECO:0000313" key="2">
    <source>
        <dbReference type="Proteomes" id="UP000249891"/>
    </source>
</evidence>
<protein>
    <submittedName>
        <fullName evidence="1">Nucleotidyl transferase of uncharacterized function (DUF1814)</fullName>
    </submittedName>
</protein>
<evidence type="ECO:0000313" key="1">
    <source>
        <dbReference type="EMBL" id="SQA77565.1"/>
    </source>
</evidence>
<gene>
    <name evidence="1" type="ORF">NCTC11546_00779</name>
</gene>
<dbReference type="InterPro" id="IPR014942">
    <property type="entry name" value="AbiEii"/>
</dbReference>
<dbReference type="RefSeq" id="WP_181464141.1">
    <property type="nucleotide sequence ID" value="NZ_UARG01000017.1"/>
</dbReference>
<dbReference type="Pfam" id="PF08843">
    <property type="entry name" value="AbiEii"/>
    <property type="match status" value="1"/>
</dbReference>